<feature type="transmembrane region" description="Helical" evidence="9">
    <location>
        <begin position="254"/>
        <end position="276"/>
    </location>
</feature>
<reference evidence="13 14" key="1">
    <citation type="submission" date="2018-01" db="EMBL/GenBank/DDBJ databases">
        <title>Metagenomic assembled genomes from two thermal pools in the Uzon Caldera, Kamchatka, Russia.</title>
        <authorList>
            <person name="Wilkins L."/>
            <person name="Ettinger C."/>
        </authorList>
    </citation>
    <scope>NUCLEOTIDE SEQUENCE [LARGE SCALE GENOMIC DNA]</scope>
    <source>
        <strain evidence="13">ZAV-07</strain>
    </source>
</reference>
<evidence type="ECO:0000259" key="11">
    <source>
        <dbReference type="Pfam" id="PF21760"/>
    </source>
</evidence>
<dbReference type="InterPro" id="IPR055344">
    <property type="entry name" value="SecD_SecF_C_bact"/>
</dbReference>
<dbReference type="HAMAP" id="MF_01463_B">
    <property type="entry name" value="SecD_B"/>
    <property type="match status" value="1"/>
</dbReference>
<sequence length="423" mass="46324">MKRKLLVWFVIFLIVFGLALYIDYTAITASSKPLETLNKFESYIVPRFGLDIKGGVRFVLEAVDTPEVKVTQEAMQTAISVIQKRVNALGISEAVVVQERGANWKRIDVELPGWKDPEKAKELIGQTALLQFKTEDGKVVLTGAHIKNATLEFSKDPATLGQPVIAFQLDPEGTKIFAEVTQQNIGKTISIYLDNKLLMAPTVKSAITEGQGVIEGKFTKEEAANYAALLRSGALPVKLNFIQEEVVGPSLGSYTIRMAVLGGIFAFILVILYMIIFYGYLGILSAISLIFYVSLELATLFLLHATLSLPAIGGTILSLGMAVDINVIVFERMKEELKLGRTLKSIINAGFANALRTVIDSNLTVLVGAAFLFYFGTTIIKGFAVTTSIGILTGFISGVFITRLLVELFLPQSSLKRPWMWGI</sequence>
<dbReference type="PANTHER" id="PTHR30081:SF1">
    <property type="entry name" value="PROTEIN TRANSLOCASE SUBUNIT SECD"/>
    <property type="match status" value="1"/>
</dbReference>
<evidence type="ECO:0000259" key="12">
    <source>
        <dbReference type="Pfam" id="PF22599"/>
    </source>
</evidence>
<evidence type="ECO:0000256" key="1">
    <source>
        <dbReference type="ARBA" id="ARBA00004651"/>
    </source>
</evidence>
<evidence type="ECO:0000256" key="5">
    <source>
        <dbReference type="ARBA" id="ARBA00022927"/>
    </source>
</evidence>
<evidence type="ECO:0000256" key="7">
    <source>
        <dbReference type="ARBA" id="ARBA00023010"/>
    </source>
</evidence>
<dbReference type="GO" id="GO:0006605">
    <property type="term" value="P:protein targeting"/>
    <property type="evidence" value="ECO:0007669"/>
    <property type="project" value="UniProtKB-UniRule"/>
</dbReference>
<comment type="function">
    <text evidence="9">Part of the Sec protein translocase complex. Interacts with the SecYEG preprotein conducting channel. SecDF uses the proton motive force (PMF) to complete protein translocation after the ATP-dependent function of SecA.</text>
</comment>
<dbReference type="GO" id="GO:0005886">
    <property type="term" value="C:plasma membrane"/>
    <property type="evidence" value="ECO:0007669"/>
    <property type="project" value="UniProtKB-SubCell"/>
</dbReference>
<feature type="transmembrane region" description="Helical" evidence="9">
    <location>
        <begin position="309"/>
        <end position="330"/>
    </location>
</feature>
<dbReference type="Proteomes" id="UP000237040">
    <property type="component" value="Unassembled WGS sequence"/>
</dbReference>
<comment type="similarity">
    <text evidence="9">Belongs to the SecD/SecF family. SecD subfamily.</text>
</comment>
<comment type="caution">
    <text evidence="13">The sequence shown here is derived from an EMBL/GenBank/DDBJ whole genome shotgun (WGS) entry which is preliminary data.</text>
</comment>
<dbReference type="PANTHER" id="PTHR30081">
    <property type="entry name" value="PROTEIN-EXPORT MEMBRANE PROTEIN SEC"/>
    <property type="match status" value="1"/>
</dbReference>
<evidence type="ECO:0000256" key="6">
    <source>
        <dbReference type="ARBA" id="ARBA00022989"/>
    </source>
</evidence>
<evidence type="ECO:0000256" key="2">
    <source>
        <dbReference type="ARBA" id="ARBA00022448"/>
    </source>
</evidence>
<keyword evidence="4 9" id="KW-0812">Transmembrane</keyword>
<dbReference type="GO" id="GO:0015450">
    <property type="term" value="F:protein-transporting ATPase activity"/>
    <property type="evidence" value="ECO:0007669"/>
    <property type="project" value="InterPro"/>
</dbReference>
<dbReference type="RefSeq" id="WP_424587090.1">
    <property type="nucleotide sequence ID" value="NZ_JBNATC010000014.1"/>
</dbReference>
<evidence type="ECO:0000256" key="9">
    <source>
        <dbReference type="HAMAP-Rule" id="MF_01463"/>
    </source>
</evidence>
<dbReference type="InterPro" id="IPR054384">
    <property type="entry name" value="SecDF_P1_head"/>
</dbReference>
<keyword evidence="7 9" id="KW-0811">Translocation</keyword>
<dbReference type="EMBL" id="PNIL01000006">
    <property type="protein sequence ID" value="PMP68797.1"/>
    <property type="molecule type" value="Genomic_DNA"/>
</dbReference>
<dbReference type="Pfam" id="PF21760">
    <property type="entry name" value="SecD_1st"/>
    <property type="match status" value="1"/>
</dbReference>
<feature type="transmembrane region" description="Helical" evidence="9">
    <location>
        <begin position="283"/>
        <end position="303"/>
    </location>
</feature>
<keyword evidence="8 9" id="KW-0472">Membrane</keyword>
<evidence type="ECO:0000313" key="14">
    <source>
        <dbReference type="Proteomes" id="UP000237040"/>
    </source>
</evidence>
<evidence type="ECO:0000256" key="3">
    <source>
        <dbReference type="ARBA" id="ARBA00022475"/>
    </source>
</evidence>
<comment type="subcellular location">
    <subcellularLocation>
        <location evidence="1 9">Cell membrane</location>
        <topology evidence="1 9">Multi-pass membrane protein</topology>
    </subcellularLocation>
</comment>
<feature type="domain" description="Protein translocase subunit SecDF P1" evidence="11">
    <location>
        <begin position="75"/>
        <end position="136"/>
    </location>
</feature>
<dbReference type="GO" id="GO:0043952">
    <property type="term" value="P:protein transport by the Sec complex"/>
    <property type="evidence" value="ECO:0007669"/>
    <property type="project" value="UniProtKB-UniRule"/>
</dbReference>
<keyword evidence="3 9" id="KW-1003">Cell membrane</keyword>
<feature type="domain" description="SecDF P1 head subdomain" evidence="12">
    <location>
        <begin position="138"/>
        <end position="237"/>
    </location>
</feature>
<organism evidence="13 14">
    <name type="scientific">Caldisericum exile</name>
    <dbReference type="NCBI Taxonomy" id="693075"/>
    <lineage>
        <taxon>Bacteria</taxon>
        <taxon>Pseudomonadati</taxon>
        <taxon>Caldisericota/Cryosericota group</taxon>
        <taxon>Caldisericota</taxon>
        <taxon>Caldisericia</taxon>
        <taxon>Caldisericales</taxon>
        <taxon>Caldisericaceae</taxon>
        <taxon>Caldisericum</taxon>
    </lineage>
</organism>
<dbReference type="InterPro" id="IPR048631">
    <property type="entry name" value="SecD_1st"/>
</dbReference>
<accession>A0A2J6WFT7</accession>
<gene>
    <name evidence="9 13" type="primary">secD</name>
    <name evidence="13" type="ORF">C0189_00540</name>
</gene>
<dbReference type="AlphaFoldDB" id="A0A2J6WFT7"/>
<dbReference type="GO" id="GO:0065002">
    <property type="term" value="P:intracellular protein transmembrane transport"/>
    <property type="evidence" value="ECO:0007669"/>
    <property type="project" value="UniProtKB-UniRule"/>
</dbReference>
<evidence type="ECO:0000259" key="10">
    <source>
        <dbReference type="Pfam" id="PF02355"/>
    </source>
</evidence>
<feature type="transmembrane region" description="Helical" evidence="9">
    <location>
        <begin position="363"/>
        <end position="383"/>
    </location>
</feature>
<keyword evidence="5 9" id="KW-0653">Protein transport</keyword>
<evidence type="ECO:0000313" key="13">
    <source>
        <dbReference type="EMBL" id="PMP68797.1"/>
    </source>
</evidence>
<feature type="domain" description="Protein export membrane protein SecD/SecF C-terminal" evidence="10">
    <location>
        <begin position="239"/>
        <end position="406"/>
    </location>
</feature>
<comment type="subunit">
    <text evidence="9">Forms a complex with SecF. Part of the essential Sec protein translocation apparatus which comprises SecA, SecYEG and auxiliary proteins SecDF. Other proteins may also be involved.</text>
</comment>
<dbReference type="Gene3D" id="1.20.1640.10">
    <property type="entry name" value="Multidrug efflux transporter AcrB transmembrane domain"/>
    <property type="match status" value="1"/>
</dbReference>
<keyword evidence="6 9" id="KW-1133">Transmembrane helix</keyword>
<dbReference type="NCBIfam" id="TIGR01129">
    <property type="entry name" value="secD"/>
    <property type="match status" value="1"/>
</dbReference>
<feature type="transmembrane region" description="Helical" evidence="9">
    <location>
        <begin position="389"/>
        <end position="410"/>
    </location>
</feature>
<dbReference type="InterPro" id="IPR048634">
    <property type="entry name" value="SecD_SecF_C"/>
</dbReference>
<keyword evidence="2 9" id="KW-0813">Transport</keyword>
<dbReference type="Pfam" id="PF02355">
    <property type="entry name" value="SecD_SecF_C"/>
    <property type="match status" value="1"/>
</dbReference>
<dbReference type="Pfam" id="PF22599">
    <property type="entry name" value="SecDF_P1_head"/>
    <property type="match status" value="1"/>
</dbReference>
<protein>
    <recommendedName>
        <fullName evidence="9">Protein translocase subunit SecD</fullName>
    </recommendedName>
</protein>
<dbReference type="Gene3D" id="3.30.70.3220">
    <property type="match status" value="1"/>
</dbReference>
<proteinExistence type="inferred from homology"/>
<dbReference type="InterPro" id="IPR022813">
    <property type="entry name" value="SecD/SecF_arch_bac"/>
</dbReference>
<evidence type="ECO:0000256" key="4">
    <source>
        <dbReference type="ARBA" id="ARBA00022692"/>
    </source>
</evidence>
<dbReference type="SUPFAM" id="SSF82866">
    <property type="entry name" value="Multidrug efflux transporter AcrB transmembrane domain"/>
    <property type="match status" value="1"/>
</dbReference>
<dbReference type="InterPro" id="IPR005791">
    <property type="entry name" value="SecD"/>
</dbReference>
<dbReference type="NCBIfam" id="TIGR00916">
    <property type="entry name" value="2A0604s01"/>
    <property type="match status" value="1"/>
</dbReference>
<evidence type="ECO:0000256" key="8">
    <source>
        <dbReference type="ARBA" id="ARBA00023136"/>
    </source>
</evidence>
<name>A0A2J6WFT7_9BACT</name>
<comment type="caution">
    <text evidence="9">Lacks conserved residue(s) required for the propagation of feature annotation.</text>
</comment>